<protein>
    <submittedName>
        <fullName evidence="1">Uncharacterized protein</fullName>
    </submittedName>
</protein>
<proteinExistence type="predicted"/>
<organism evidence="1 2">
    <name type="scientific">Gossypium darwinii</name>
    <name type="common">Darwin's cotton</name>
    <name type="synonym">Gossypium barbadense var. darwinii</name>
    <dbReference type="NCBI Taxonomy" id="34276"/>
    <lineage>
        <taxon>Eukaryota</taxon>
        <taxon>Viridiplantae</taxon>
        <taxon>Streptophyta</taxon>
        <taxon>Embryophyta</taxon>
        <taxon>Tracheophyta</taxon>
        <taxon>Spermatophyta</taxon>
        <taxon>Magnoliopsida</taxon>
        <taxon>eudicotyledons</taxon>
        <taxon>Gunneridae</taxon>
        <taxon>Pentapetalae</taxon>
        <taxon>rosids</taxon>
        <taxon>malvids</taxon>
        <taxon>Malvales</taxon>
        <taxon>Malvaceae</taxon>
        <taxon>Malvoideae</taxon>
        <taxon>Gossypium</taxon>
    </lineage>
</organism>
<keyword evidence="2" id="KW-1185">Reference proteome</keyword>
<evidence type="ECO:0000313" key="2">
    <source>
        <dbReference type="Proteomes" id="UP000323506"/>
    </source>
</evidence>
<accession>A0A5D2FPF5</accession>
<reference evidence="1 2" key="1">
    <citation type="submission" date="2019-06" db="EMBL/GenBank/DDBJ databases">
        <title>WGS assembly of Gossypium darwinii.</title>
        <authorList>
            <person name="Chen Z.J."/>
            <person name="Sreedasyam A."/>
            <person name="Ando A."/>
            <person name="Song Q."/>
            <person name="De L."/>
            <person name="Hulse-Kemp A."/>
            <person name="Ding M."/>
            <person name="Ye W."/>
            <person name="Kirkbride R."/>
            <person name="Jenkins J."/>
            <person name="Plott C."/>
            <person name="Lovell J."/>
            <person name="Lin Y.-M."/>
            <person name="Vaughn R."/>
            <person name="Liu B."/>
            <person name="Li W."/>
            <person name="Simpson S."/>
            <person name="Scheffler B."/>
            <person name="Saski C."/>
            <person name="Grover C."/>
            <person name="Hu G."/>
            <person name="Conover J."/>
            <person name="Carlson J."/>
            <person name="Shu S."/>
            <person name="Boston L."/>
            <person name="Williams M."/>
            <person name="Peterson D."/>
            <person name="Mcgee K."/>
            <person name="Jones D."/>
            <person name="Wendel J."/>
            <person name="Stelly D."/>
            <person name="Grimwood J."/>
            <person name="Schmutz J."/>
        </authorList>
    </citation>
    <scope>NUCLEOTIDE SEQUENCE [LARGE SCALE GENOMIC DNA]</scope>
    <source>
        <strain evidence="1">1808015.09</strain>
    </source>
</reference>
<dbReference type="EMBL" id="CM017695">
    <property type="protein sequence ID" value="TYH07166.1"/>
    <property type="molecule type" value="Genomic_DNA"/>
</dbReference>
<dbReference type="AlphaFoldDB" id="A0A5D2FPF5"/>
<gene>
    <name evidence="1" type="ORF">ES288_A08G211700v1</name>
</gene>
<evidence type="ECO:0000313" key="1">
    <source>
        <dbReference type="EMBL" id="TYH07166.1"/>
    </source>
</evidence>
<name>A0A5D2FPF5_GOSDA</name>
<dbReference type="Proteomes" id="UP000323506">
    <property type="component" value="Chromosome A08"/>
</dbReference>
<sequence>MAYHLPRVVMRDKSGNICIVWDQLERNSPFPLLLLPSKVVMPLLLTSHISVIR</sequence>